<dbReference type="AlphaFoldDB" id="X1KM75"/>
<protein>
    <submittedName>
        <fullName evidence="1">Uncharacterized protein</fullName>
    </submittedName>
</protein>
<name>X1KM75_9ZZZZ</name>
<sequence>HLAAGDLTGASSGFALFFIKWYALRLGKMVEAHKADIMAVMGINTPRIA</sequence>
<evidence type="ECO:0000313" key="1">
    <source>
        <dbReference type="EMBL" id="GAH83153.1"/>
    </source>
</evidence>
<dbReference type="EMBL" id="BARU01035673">
    <property type="protein sequence ID" value="GAH83153.1"/>
    <property type="molecule type" value="Genomic_DNA"/>
</dbReference>
<gene>
    <name evidence="1" type="ORF">S03H2_55793</name>
</gene>
<proteinExistence type="predicted"/>
<accession>X1KM75</accession>
<reference evidence="1" key="1">
    <citation type="journal article" date="2014" name="Front. Microbiol.">
        <title>High frequency of phylogenetically diverse reductive dehalogenase-homologous genes in deep subseafloor sedimentary metagenomes.</title>
        <authorList>
            <person name="Kawai M."/>
            <person name="Futagami T."/>
            <person name="Toyoda A."/>
            <person name="Takaki Y."/>
            <person name="Nishi S."/>
            <person name="Hori S."/>
            <person name="Arai W."/>
            <person name="Tsubouchi T."/>
            <person name="Morono Y."/>
            <person name="Uchiyama I."/>
            <person name="Ito T."/>
            <person name="Fujiyama A."/>
            <person name="Inagaki F."/>
            <person name="Takami H."/>
        </authorList>
    </citation>
    <scope>NUCLEOTIDE SEQUENCE</scope>
    <source>
        <strain evidence="1">Expedition CK06-06</strain>
    </source>
</reference>
<feature type="non-terminal residue" evidence="1">
    <location>
        <position position="1"/>
    </location>
</feature>
<comment type="caution">
    <text evidence="1">The sequence shown here is derived from an EMBL/GenBank/DDBJ whole genome shotgun (WGS) entry which is preliminary data.</text>
</comment>
<organism evidence="1">
    <name type="scientific">marine sediment metagenome</name>
    <dbReference type="NCBI Taxonomy" id="412755"/>
    <lineage>
        <taxon>unclassified sequences</taxon>
        <taxon>metagenomes</taxon>
        <taxon>ecological metagenomes</taxon>
    </lineage>
</organism>